<feature type="signal peptide" evidence="2">
    <location>
        <begin position="1"/>
        <end position="22"/>
    </location>
</feature>
<feature type="coiled-coil region" evidence="1">
    <location>
        <begin position="328"/>
        <end position="355"/>
    </location>
</feature>
<gene>
    <name evidence="3" type="ORF">NVI5450_1230</name>
</gene>
<dbReference type="Proteomes" id="UP000183794">
    <property type="component" value="Unassembled WGS sequence"/>
</dbReference>
<feature type="chain" id="PRO_5013040980" evidence="2">
    <location>
        <begin position="23"/>
        <end position="443"/>
    </location>
</feature>
<name>A0A1L0DQP6_9GAMM</name>
<sequence length="443" mass="50797">MKYNNKSLVAVLSLIISTSSFAAIDLSGLVGLETRYFIQTPVDSEQTDEQLSLNFSPELYWEGDDQSVLFKPYVRLDSVDSNRSHFDIREAIYSTYHDTFELKVGIGKVFWGVTETLNLVDVVNQNDAIDRFDENEKLGQPMFHFSTFSDWGNVELLILPFFRPVIFPGDKTRFRPTPIVLRALNSGRSNGIGPTYIDIRIDNSDPTYEAKNGESHIDLASRWTNSIDNWDLGVSWFNGTSREPNFNVSIDSDVLSTGQVTLKPFYPLINQFGIDTQYIYDDWILKLESINRSGDKIKNYTAFVTGFEYNFYAIQDSMVDIGMIVEYAWDSRDKIKNLNENMSNLEDIKRQIESNNLSINRNNISVASRFTFNDVESSELLIGTNQNLNYKGSRTIFIDISTRVGESTKISANATFIWSDDPFDPGYMFRQDDYIQVTAEYYF</sequence>
<evidence type="ECO:0000256" key="1">
    <source>
        <dbReference type="SAM" id="Coils"/>
    </source>
</evidence>
<dbReference type="OrthoDB" id="1188513at2"/>
<organism evidence="3 4">
    <name type="scientific">Moritella viscosa</name>
    <dbReference type="NCBI Taxonomy" id="80854"/>
    <lineage>
        <taxon>Bacteria</taxon>
        <taxon>Pseudomonadati</taxon>
        <taxon>Pseudomonadota</taxon>
        <taxon>Gammaproteobacteria</taxon>
        <taxon>Alteromonadales</taxon>
        <taxon>Moritellaceae</taxon>
        <taxon>Moritella</taxon>
    </lineage>
</organism>
<proteinExistence type="predicted"/>
<dbReference type="AlphaFoldDB" id="A0A1L0DQP6"/>
<keyword evidence="1" id="KW-0175">Coiled coil</keyword>
<evidence type="ECO:0000313" key="4">
    <source>
        <dbReference type="Proteomes" id="UP000183794"/>
    </source>
</evidence>
<evidence type="ECO:0000256" key="2">
    <source>
        <dbReference type="SAM" id="SignalP"/>
    </source>
</evidence>
<evidence type="ECO:0000313" key="3">
    <source>
        <dbReference type="EMBL" id="SGY91326.1"/>
    </source>
</evidence>
<reference evidence="3 4" key="1">
    <citation type="submission" date="2016-11" db="EMBL/GenBank/DDBJ databases">
        <authorList>
            <person name="Jaros S."/>
            <person name="Januszkiewicz K."/>
            <person name="Wedrychowicz H."/>
        </authorList>
    </citation>
    <scope>NUCLEOTIDE SEQUENCE [LARGE SCALE GENOMIC DNA]</scope>
    <source>
        <strain evidence="3">NVI 5450</strain>
    </source>
</reference>
<keyword evidence="2" id="KW-0732">Signal</keyword>
<protein>
    <submittedName>
        <fullName evidence="3">Uncharacterized protein</fullName>
    </submittedName>
</protein>
<dbReference type="EMBL" id="FPLD01000040">
    <property type="protein sequence ID" value="SGY91326.1"/>
    <property type="molecule type" value="Genomic_DNA"/>
</dbReference>
<accession>A0A1L0DQP6</accession>
<dbReference type="RefSeq" id="WP_139291889.1">
    <property type="nucleotide sequence ID" value="NZ_CAWRBC010000120.1"/>
</dbReference>